<sequence>MIDSIPHCLICGKEPKKSAHIFGNCPIAATVWSLAHIAPHDFVPGEHGGISLGLTILDRNRKEASLMATILWLLWSNQNAVLHGKPSQTAECIFIHAKEFIEEFKAAKKESFGKHTATILNAKSCKPPF</sequence>
<dbReference type="Proteomes" id="UP000236161">
    <property type="component" value="Unassembled WGS sequence"/>
</dbReference>
<organism evidence="1 2">
    <name type="scientific">Apostasia shenzhenica</name>
    <dbReference type="NCBI Taxonomy" id="1088818"/>
    <lineage>
        <taxon>Eukaryota</taxon>
        <taxon>Viridiplantae</taxon>
        <taxon>Streptophyta</taxon>
        <taxon>Embryophyta</taxon>
        <taxon>Tracheophyta</taxon>
        <taxon>Spermatophyta</taxon>
        <taxon>Magnoliopsida</taxon>
        <taxon>Liliopsida</taxon>
        <taxon>Asparagales</taxon>
        <taxon>Orchidaceae</taxon>
        <taxon>Apostasioideae</taxon>
        <taxon>Apostasia</taxon>
    </lineage>
</organism>
<evidence type="ECO:0000313" key="2">
    <source>
        <dbReference type="Proteomes" id="UP000236161"/>
    </source>
</evidence>
<dbReference type="EMBL" id="KZ451979">
    <property type="protein sequence ID" value="PKA55484.1"/>
    <property type="molecule type" value="Genomic_DNA"/>
</dbReference>
<gene>
    <name evidence="1" type="ORF">AXF42_Ash006686</name>
</gene>
<name>A0A2I0AIU1_9ASPA</name>
<proteinExistence type="predicted"/>
<protein>
    <recommendedName>
        <fullName evidence="3">Reverse transcriptase zinc-binding domain-containing protein</fullName>
    </recommendedName>
</protein>
<evidence type="ECO:0008006" key="3">
    <source>
        <dbReference type="Google" id="ProtNLM"/>
    </source>
</evidence>
<keyword evidence="2" id="KW-1185">Reference proteome</keyword>
<accession>A0A2I0AIU1</accession>
<dbReference type="AlphaFoldDB" id="A0A2I0AIU1"/>
<evidence type="ECO:0000313" key="1">
    <source>
        <dbReference type="EMBL" id="PKA55484.1"/>
    </source>
</evidence>
<reference evidence="1 2" key="1">
    <citation type="journal article" date="2017" name="Nature">
        <title>The Apostasia genome and the evolution of orchids.</title>
        <authorList>
            <person name="Zhang G.Q."/>
            <person name="Liu K.W."/>
            <person name="Li Z."/>
            <person name="Lohaus R."/>
            <person name="Hsiao Y.Y."/>
            <person name="Niu S.C."/>
            <person name="Wang J.Y."/>
            <person name="Lin Y.C."/>
            <person name="Xu Q."/>
            <person name="Chen L.J."/>
            <person name="Yoshida K."/>
            <person name="Fujiwara S."/>
            <person name="Wang Z.W."/>
            <person name="Zhang Y.Q."/>
            <person name="Mitsuda N."/>
            <person name="Wang M."/>
            <person name="Liu G.H."/>
            <person name="Pecoraro L."/>
            <person name="Huang H.X."/>
            <person name="Xiao X.J."/>
            <person name="Lin M."/>
            <person name="Wu X.Y."/>
            <person name="Wu W.L."/>
            <person name="Chen Y.Y."/>
            <person name="Chang S.B."/>
            <person name="Sakamoto S."/>
            <person name="Ohme-Takagi M."/>
            <person name="Yagi M."/>
            <person name="Zeng S.J."/>
            <person name="Shen C.Y."/>
            <person name="Yeh C.M."/>
            <person name="Luo Y.B."/>
            <person name="Tsai W.C."/>
            <person name="Van de Peer Y."/>
            <person name="Liu Z.J."/>
        </authorList>
    </citation>
    <scope>NUCLEOTIDE SEQUENCE [LARGE SCALE GENOMIC DNA]</scope>
    <source>
        <strain evidence="2">cv. Shenzhen</strain>
        <tissue evidence="1">Stem</tissue>
    </source>
</reference>